<evidence type="ECO:0000256" key="2">
    <source>
        <dbReference type="ARBA" id="ARBA00022490"/>
    </source>
</evidence>
<dbReference type="SMART" id="SM00109">
    <property type="entry name" value="C1"/>
    <property type="match status" value="1"/>
</dbReference>
<dbReference type="CDD" id="cd15794">
    <property type="entry name" value="PH_ARHGEF18"/>
    <property type="match status" value="1"/>
</dbReference>
<feature type="compositionally biased region" description="Polar residues" evidence="9">
    <location>
        <begin position="224"/>
        <end position="236"/>
    </location>
</feature>
<feature type="compositionally biased region" description="Low complexity" evidence="9">
    <location>
        <begin position="1319"/>
        <end position="1334"/>
    </location>
</feature>
<feature type="compositionally biased region" description="Basic and acidic residues" evidence="9">
    <location>
        <begin position="123"/>
        <end position="134"/>
    </location>
</feature>
<keyword evidence="14" id="KW-1185">Reference proteome</keyword>
<proteinExistence type="predicted"/>
<feature type="region of interest" description="Disordered" evidence="9">
    <location>
        <begin position="1312"/>
        <end position="1342"/>
    </location>
</feature>
<dbReference type="InterPro" id="IPR035899">
    <property type="entry name" value="DBL_dom_sf"/>
</dbReference>
<dbReference type="PANTHER" id="PTHR47440">
    <property type="entry name" value="RIKEN CDNA A430078G23 GENE"/>
    <property type="match status" value="1"/>
</dbReference>
<keyword evidence="3" id="KW-0597">Phosphoprotein</keyword>
<keyword evidence="4" id="KW-0344">Guanine-nucleotide releasing factor</keyword>
<dbReference type="Pfam" id="PF17838">
    <property type="entry name" value="PH_16"/>
    <property type="match status" value="1"/>
</dbReference>
<dbReference type="Proteomes" id="UP001059041">
    <property type="component" value="Linkage Group LG25"/>
</dbReference>
<dbReference type="InterPro" id="IPR046349">
    <property type="entry name" value="C1-like_sf"/>
</dbReference>
<feature type="domain" description="PH" evidence="10">
    <location>
        <begin position="708"/>
        <end position="810"/>
    </location>
</feature>
<evidence type="ECO:0000256" key="1">
    <source>
        <dbReference type="ARBA" id="ARBA00004496"/>
    </source>
</evidence>
<evidence type="ECO:0000256" key="7">
    <source>
        <dbReference type="ARBA" id="ARBA00022833"/>
    </source>
</evidence>
<feature type="compositionally biased region" description="Basic and acidic residues" evidence="9">
    <location>
        <begin position="960"/>
        <end position="969"/>
    </location>
</feature>
<feature type="compositionally biased region" description="Basic and acidic residues" evidence="9">
    <location>
        <begin position="237"/>
        <end position="258"/>
    </location>
</feature>
<feature type="compositionally biased region" description="Polar residues" evidence="9">
    <location>
        <begin position="908"/>
        <end position="923"/>
    </location>
</feature>
<evidence type="ECO:0000313" key="13">
    <source>
        <dbReference type="EMBL" id="KAI7790893.1"/>
    </source>
</evidence>
<dbReference type="PROSITE" id="PS50081">
    <property type="entry name" value="ZF_DAG_PE_2"/>
    <property type="match status" value="1"/>
</dbReference>
<dbReference type="GO" id="GO:0005085">
    <property type="term" value="F:guanyl-nucleotide exchange factor activity"/>
    <property type="evidence" value="ECO:0007669"/>
    <property type="project" value="UniProtKB-KW"/>
</dbReference>
<keyword evidence="2" id="KW-0963">Cytoplasm</keyword>
<dbReference type="SUPFAM" id="SSF57889">
    <property type="entry name" value="Cysteine-rich domain"/>
    <property type="match status" value="1"/>
</dbReference>
<feature type="region of interest" description="Disordered" evidence="9">
    <location>
        <begin position="1218"/>
        <end position="1237"/>
    </location>
</feature>
<feature type="compositionally biased region" description="Low complexity" evidence="9">
    <location>
        <begin position="377"/>
        <end position="394"/>
    </location>
</feature>
<keyword evidence="7" id="KW-0862">Zinc</keyword>
<dbReference type="PROSITE" id="PS50010">
    <property type="entry name" value="DH_2"/>
    <property type="match status" value="1"/>
</dbReference>
<evidence type="ECO:0000259" key="10">
    <source>
        <dbReference type="PROSITE" id="PS50003"/>
    </source>
</evidence>
<dbReference type="PANTHER" id="PTHR47440:SF1">
    <property type="entry name" value="RHO_RAC GUANINE NUCLEOTIDE EXCHANGE FACTOR 18"/>
    <property type="match status" value="1"/>
</dbReference>
<reference evidence="13" key="1">
    <citation type="submission" date="2021-02" db="EMBL/GenBank/DDBJ databases">
        <title>Comparative genomics reveals that relaxation of natural selection precedes convergent phenotypic evolution of cavefish.</title>
        <authorList>
            <person name="Peng Z."/>
        </authorList>
    </citation>
    <scope>NUCLEOTIDE SEQUENCE</scope>
    <source>
        <tissue evidence="13">Muscle</tissue>
    </source>
</reference>
<feature type="region of interest" description="Disordered" evidence="9">
    <location>
        <begin position="908"/>
        <end position="974"/>
    </location>
</feature>
<organism evidence="13 14">
    <name type="scientific">Triplophysa rosa</name>
    <name type="common">Cave loach</name>
    <dbReference type="NCBI Taxonomy" id="992332"/>
    <lineage>
        <taxon>Eukaryota</taxon>
        <taxon>Metazoa</taxon>
        <taxon>Chordata</taxon>
        <taxon>Craniata</taxon>
        <taxon>Vertebrata</taxon>
        <taxon>Euteleostomi</taxon>
        <taxon>Actinopterygii</taxon>
        <taxon>Neopterygii</taxon>
        <taxon>Teleostei</taxon>
        <taxon>Ostariophysi</taxon>
        <taxon>Cypriniformes</taxon>
        <taxon>Nemacheilidae</taxon>
        <taxon>Triplophysa</taxon>
    </lineage>
</organism>
<dbReference type="Gene3D" id="3.30.60.20">
    <property type="match status" value="1"/>
</dbReference>
<feature type="domain" description="DH" evidence="11">
    <location>
        <begin position="469"/>
        <end position="666"/>
    </location>
</feature>
<dbReference type="InterPro" id="IPR001849">
    <property type="entry name" value="PH_domain"/>
</dbReference>
<dbReference type="InterPro" id="IPR011993">
    <property type="entry name" value="PH-like_dom_sf"/>
</dbReference>
<dbReference type="SUPFAM" id="SSF50729">
    <property type="entry name" value="PH domain-like"/>
    <property type="match status" value="1"/>
</dbReference>
<evidence type="ECO:0000259" key="12">
    <source>
        <dbReference type="PROSITE" id="PS50081"/>
    </source>
</evidence>
<dbReference type="SMART" id="SM00233">
    <property type="entry name" value="PH"/>
    <property type="match status" value="1"/>
</dbReference>
<keyword evidence="5" id="KW-0479">Metal-binding</keyword>
<keyword evidence="8" id="KW-0175">Coiled coil</keyword>
<protein>
    <submittedName>
        <fullName evidence="13">Rho guanine nucleotide exchange factor 18</fullName>
    </submittedName>
</protein>
<dbReference type="InterPro" id="IPR037744">
    <property type="entry name" value="ARHGEF18_PH"/>
</dbReference>
<keyword evidence="6" id="KW-0863">Zinc-finger</keyword>
<dbReference type="PROSITE" id="PS50003">
    <property type="entry name" value="PH_DOMAIN"/>
    <property type="match status" value="1"/>
</dbReference>
<evidence type="ECO:0000256" key="6">
    <source>
        <dbReference type="ARBA" id="ARBA00022771"/>
    </source>
</evidence>
<evidence type="ECO:0000256" key="9">
    <source>
        <dbReference type="SAM" id="MobiDB-lite"/>
    </source>
</evidence>
<feature type="region of interest" description="Disordered" evidence="9">
    <location>
        <begin position="203"/>
        <end position="262"/>
    </location>
</feature>
<dbReference type="CDD" id="cd00160">
    <property type="entry name" value="RhoGEF"/>
    <property type="match status" value="1"/>
</dbReference>
<dbReference type="InterPro" id="IPR000219">
    <property type="entry name" value="DH_dom"/>
</dbReference>
<comment type="caution">
    <text evidence="13">The sequence shown here is derived from an EMBL/GenBank/DDBJ whole genome shotgun (WGS) entry which is preliminary data.</text>
</comment>
<gene>
    <name evidence="13" type="ORF">IRJ41_003818</name>
</gene>
<dbReference type="SMART" id="SM00325">
    <property type="entry name" value="RhoGEF"/>
    <property type="match status" value="1"/>
</dbReference>
<feature type="compositionally biased region" description="Low complexity" evidence="9">
    <location>
        <begin position="77"/>
        <end position="92"/>
    </location>
</feature>
<dbReference type="FunFam" id="2.30.29.30:FF:000021">
    <property type="entry name" value="Rho guanine nucleotide exchange factor 2"/>
    <property type="match status" value="1"/>
</dbReference>
<dbReference type="SUPFAM" id="SSF48065">
    <property type="entry name" value="DBL homology domain (DH-domain)"/>
    <property type="match status" value="1"/>
</dbReference>
<evidence type="ECO:0000256" key="5">
    <source>
        <dbReference type="ARBA" id="ARBA00022723"/>
    </source>
</evidence>
<dbReference type="Pfam" id="PF00130">
    <property type="entry name" value="C1_1"/>
    <property type="match status" value="1"/>
</dbReference>
<evidence type="ECO:0000259" key="11">
    <source>
        <dbReference type="PROSITE" id="PS50010"/>
    </source>
</evidence>
<dbReference type="GO" id="GO:0007264">
    <property type="term" value="P:small GTPase-mediated signal transduction"/>
    <property type="evidence" value="ECO:0007669"/>
    <property type="project" value="InterPro"/>
</dbReference>
<dbReference type="PROSITE" id="PS00479">
    <property type="entry name" value="ZF_DAG_PE_1"/>
    <property type="match status" value="1"/>
</dbReference>
<dbReference type="FunFam" id="1.20.900.10:FF:000004">
    <property type="entry name" value="Rho guanine nucleotide exchange factor 2"/>
    <property type="match status" value="1"/>
</dbReference>
<feature type="compositionally biased region" description="Polar residues" evidence="9">
    <location>
        <begin position="327"/>
        <end position="349"/>
    </location>
</feature>
<evidence type="ECO:0000256" key="3">
    <source>
        <dbReference type="ARBA" id="ARBA00022553"/>
    </source>
</evidence>
<comment type="subcellular location">
    <subcellularLocation>
        <location evidence="1">Cytoplasm</location>
    </subcellularLocation>
</comment>
<feature type="region of interest" description="Disordered" evidence="9">
    <location>
        <begin position="1074"/>
        <end position="1095"/>
    </location>
</feature>
<dbReference type="InterPro" id="IPR041020">
    <property type="entry name" value="PH_16"/>
</dbReference>
<feature type="region of interest" description="Disordered" evidence="9">
    <location>
        <begin position="316"/>
        <end position="397"/>
    </location>
</feature>
<dbReference type="Gene3D" id="2.30.29.30">
    <property type="entry name" value="Pleckstrin-homology domain (PH domain)/Phosphotyrosine-binding domain (PTB)"/>
    <property type="match status" value="1"/>
</dbReference>
<dbReference type="OrthoDB" id="28045at2759"/>
<dbReference type="GO" id="GO:0008270">
    <property type="term" value="F:zinc ion binding"/>
    <property type="evidence" value="ECO:0007669"/>
    <property type="project" value="UniProtKB-KW"/>
</dbReference>
<feature type="compositionally biased region" description="Basic and acidic residues" evidence="9">
    <location>
        <begin position="1083"/>
        <end position="1095"/>
    </location>
</feature>
<dbReference type="Pfam" id="PF00621">
    <property type="entry name" value="RhoGEF"/>
    <property type="match status" value="1"/>
</dbReference>
<feature type="domain" description="Phorbol-ester/DAG-type" evidence="12">
    <location>
        <begin position="269"/>
        <end position="316"/>
    </location>
</feature>
<dbReference type="Gene3D" id="1.20.900.10">
    <property type="entry name" value="Dbl homology (DH) domain"/>
    <property type="match status" value="1"/>
</dbReference>
<accession>A0A9W7WAE4</accession>
<sequence>MDRLFAIRTSEFQDFPGPEQDEDSEMESIPILVRSMSTSRRHSSDMPLSPIDLGRRFSLDTTGIDSDGEQEMRCLQSSHLPSSSFSESSVEETPGAIETESLETAKPPDSGKTVYSRSEILATEEKSQADRVSRILETSQQAAREAGEDQETEEGLQSVDGRCHVLMVQKVLQELKQYHGTSSTDRKEFSGNVTWYEFLSNDKNDDEEEERPERSEKGTKVKRTLSSLKNRMTGSFNKDKGKTREREQHKSTEKEFKEHKKVRRVSVSGHQLVPGSFSSWARCSLCSKSLQRKHGLQCLNCAVNVHKSCRTLLPECSSKGKTKDSVQKISTSATQSSNQALRETSSTLTLAADGSSRKARCASGMTVSPKGHSAQPAASSNHTANQNSSSSSGSVAGDMDEVDAFRMKRPADDTVSLVSSTPESLIVEDAYYTTLRGELDSIAQDFEVESWSLAVDNNFLKKHSKEMTKRQDVIYELIQTEMHHMRTLKIMQRVYARELREALQMDDKRLDCLFPQLDSLLELHSHFLSRLRERRAESLQTGSERDYAINQLSDILISQFSGELGERMKDCYGDFCSRHTEAVNYYKEQLQSNKKFQNLMRKISNLSIVRRLGVPECILLVTQRITKYPVLVERILHNTEAGTEEHEGLAEALCLIKDVIVQVDSQVNLYEKEARLREISSKMEPKPLGKIKDGCFFRKEDLCQGRRRLLNEGTVYWKAASGRLKDILALLLTDVLVLLQEKDQRYMFSTVDNKPSVISLQKLIVREVAHEERAMFLICASSNRPEMYEIHTASKEERNTWITHIRQAVESCPHTEERLFSEEVEARVARFREFHERLMLKDAEIAHSLTDKLQLFSDLVESVAGVEDGSHRSRLLLRGEASEVQQGEQLLKGAITEVENLQNLLASGVKETSPQTEGNQSPGLSMLPRRADTFGGYDSAPKILPKNGSIKKKVSGAASRSRDRSERASSDPQIKEVYTCQIQEELDETSSPGCHKKSTFRFPQAEFYERVLLLSQRLYSLQAIVAQQDSHIELQRASLLTAERERSGGRSRGTDVLLEQEKQRNLEKHREEMANFQRLQSQHRQEQARWERERERQRRQTEAAERKLKEKEEECRRLEARLAEERQELERQKQTYQQDLERLRESTRAVEKERERLEQQRKLRKHNTVPNTAALYAQEAGQLPLSSSFNGELLLGGPGDQSLPQKALLRASLSVSPADYPERPEVHSRRESSCNTLSTKTEVPIHLVSTTNQLHKQGGVQQQIPTKLAALSKGKEKSGKGKSSHRTESLASVDMKQTLPIRLSARDSEGNLKARRPVSPHQQPLQPQPSHSDSPSPPDGYVDAQASLAILKTQNQNVQHTLQYAVSDEAAKEDVIFF</sequence>
<feature type="compositionally biased region" description="Basic and acidic residues" evidence="9">
    <location>
        <begin position="1220"/>
        <end position="1232"/>
    </location>
</feature>
<dbReference type="InterPro" id="IPR053089">
    <property type="entry name" value="Rho_GEF18"/>
</dbReference>
<dbReference type="EMBL" id="JAFHDT010000025">
    <property type="protein sequence ID" value="KAI7790893.1"/>
    <property type="molecule type" value="Genomic_DNA"/>
</dbReference>
<name>A0A9W7WAE4_TRIRA</name>
<feature type="region of interest" description="Disordered" evidence="9">
    <location>
        <begin position="1"/>
        <end position="158"/>
    </location>
</feature>
<evidence type="ECO:0000256" key="4">
    <source>
        <dbReference type="ARBA" id="ARBA00022658"/>
    </source>
</evidence>
<dbReference type="GO" id="GO:0005737">
    <property type="term" value="C:cytoplasm"/>
    <property type="evidence" value="ECO:0007669"/>
    <property type="project" value="UniProtKB-SubCell"/>
</dbReference>
<feature type="region of interest" description="Disordered" evidence="9">
    <location>
        <begin position="1271"/>
        <end position="1300"/>
    </location>
</feature>
<evidence type="ECO:0000256" key="8">
    <source>
        <dbReference type="ARBA" id="ARBA00023054"/>
    </source>
</evidence>
<evidence type="ECO:0000313" key="14">
    <source>
        <dbReference type="Proteomes" id="UP001059041"/>
    </source>
</evidence>
<dbReference type="InterPro" id="IPR002219">
    <property type="entry name" value="PKC_DAG/PE"/>
</dbReference>